<dbReference type="EMBL" id="GBRH01244965">
    <property type="protein sequence ID" value="JAD52930.1"/>
    <property type="molecule type" value="Transcribed_RNA"/>
</dbReference>
<organism evidence="1">
    <name type="scientific">Arundo donax</name>
    <name type="common">Giant reed</name>
    <name type="synonym">Donax arundinaceus</name>
    <dbReference type="NCBI Taxonomy" id="35708"/>
    <lineage>
        <taxon>Eukaryota</taxon>
        <taxon>Viridiplantae</taxon>
        <taxon>Streptophyta</taxon>
        <taxon>Embryophyta</taxon>
        <taxon>Tracheophyta</taxon>
        <taxon>Spermatophyta</taxon>
        <taxon>Magnoliopsida</taxon>
        <taxon>Liliopsida</taxon>
        <taxon>Poales</taxon>
        <taxon>Poaceae</taxon>
        <taxon>PACMAD clade</taxon>
        <taxon>Arundinoideae</taxon>
        <taxon>Arundineae</taxon>
        <taxon>Arundo</taxon>
    </lineage>
</organism>
<evidence type="ECO:0000313" key="1">
    <source>
        <dbReference type="EMBL" id="JAD52930.1"/>
    </source>
</evidence>
<protein>
    <submittedName>
        <fullName evidence="1">Uncharacterized protein</fullName>
    </submittedName>
</protein>
<dbReference type="AlphaFoldDB" id="A0A0A9AVH8"/>
<accession>A0A0A9AVH8</accession>
<reference evidence="1" key="2">
    <citation type="journal article" date="2015" name="Data Brief">
        <title>Shoot transcriptome of the giant reed, Arundo donax.</title>
        <authorList>
            <person name="Barrero R.A."/>
            <person name="Guerrero F.D."/>
            <person name="Moolhuijzen P."/>
            <person name="Goolsby J.A."/>
            <person name="Tidwell J."/>
            <person name="Bellgard S.E."/>
            <person name="Bellgard M.I."/>
        </authorList>
    </citation>
    <scope>NUCLEOTIDE SEQUENCE</scope>
    <source>
        <tissue evidence="1">Shoot tissue taken approximately 20 cm above the soil surface</tissue>
    </source>
</reference>
<proteinExistence type="predicted"/>
<sequence>MRKLKIRARPELFEAINASSGGAGVDVGVADGAGTPT</sequence>
<name>A0A0A9AVH8_ARUDO</name>
<reference evidence="1" key="1">
    <citation type="submission" date="2014-09" db="EMBL/GenBank/DDBJ databases">
        <authorList>
            <person name="Magalhaes I.L.F."/>
            <person name="Oliveira U."/>
            <person name="Santos F.R."/>
            <person name="Vidigal T.H.D.A."/>
            <person name="Brescovit A.D."/>
            <person name="Santos A.J."/>
        </authorList>
    </citation>
    <scope>NUCLEOTIDE SEQUENCE</scope>
    <source>
        <tissue evidence="1">Shoot tissue taken approximately 20 cm above the soil surface</tissue>
    </source>
</reference>